<keyword evidence="10" id="KW-0067">ATP-binding</keyword>
<comment type="caution">
    <text evidence="16">The sequence shown here is derived from an EMBL/GenBank/DDBJ whole genome shotgun (WGS) entry which is preliminary data.</text>
</comment>
<name>A0AAD8X264_LOLMU</name>
<organism evidence="16 17">
    <name type="scientific">Lolium multiflorum</name>
    <name type="common">Italian ryegrass</name>
    <name type="synonym">Lolium perenne subsp. multiflorum</name>
    <dbReference type="NCBI Taxonomy" id="4521"/>
    <lineage>
        <taxon>Eukaryota</taxon>
        <taxon>Viridiplantae</taxon>
        <taxon>Streptophyta</taxon>
        <taxon>Embryophyta</taxon>
        <taxon>Tracheophyta</taxon>
        <taxon>Spermatophyta</taxon>
        <taxon>Magnoliopsida</taxon>
        <taxon>Liliopsida</taxon>
        <taxon>Poales</taxon>
        <taxon>Poaceae</taxon>
        <taxon>BOP clade</taxon>
        <taxon>Pooideae</taxon>
        <taxon>Poodae</taxon>
        <taxon>Poeae</taxon>
        <taxon>Poeae Chloroplast Group 2 (Poeae type)</taxon>
        <taxon>Loliodinae</taxon>
        <taxon>Loliinae</taxon>
        <taxon>Lolium</taxon>
    </lineage>
</organism>
<evidence type="ECO:0000256" key="11">
    <source>
        <dbReference type="ARBA" id="ARBA00023136"/>
    </source>
</evidence>
<keyword evidence="7" id="KW-0677">Repeat</keyword>
<dbReference type="EC" id="2.7.11.1" evidence="2"/>
<dbReference type="InterPro" id="IPR013210">
    <property type="entry name" value="LRR_N_plant-typ"/>
</dbReference>
<dbReference type="InterPro" id="IPR032675">
    <property type="entry name" value="LRR_dom_sf"/>
</dbReference>
<evidence type="ECO:0000256" key="2">
    <source>
        <dbReference type="ARBA" id="ARBA00012513"/>
    </source>
</evidence>
<keyword evidence="4" id="KW-0433">Leucine-rich repeat</keyword>
<dbReference type="PANTHER" id="PTHR45974:SF155">
    <property type="entry name" value="PROTEIN KINASE DOMAIN-CONTAINING PROTEIN"/>
    <property type="match status" value="1"/>
</dbReference>
<evidence type="ECO:0000256" key="8">
    <source>
        <dbReference type="ARBA" id="ARBA00022741"/>
    </source>
</evidence>
<keyword evidence="11 13" id="KW-0472">Membrane</keyword>
<evidence type="ECO:0000256" key="3">
    <source>
        <dbReference type="ARBA" id="ARBA00022527"/>
    </source>
</evidence>
<reference evidence="16" key="1">
    <citation type="submission" date="2023-07" db="EMBL/GenBank/DDBJ databases">
        <title>A chromosome-level genome assembly of Lolium multiflorum.</title>
        <authorList>
            <person name="Chen Y."/>
            <person name="Copetti D."/>
            <person name="Kolliker R."/>
            <person name="Studer B."/>
        </authorList>
    </citation>
    <scope>NUCLEOTIDE SEQUENCE</scope>
    <source>
        <strain evidence="16">02402/16</strain>
        <tissue evidence="16">Leaf</tissue>
    </source>
</reference>
<evidence type="ECO:0000256" key="12">
    <source>
        <dbReference type="ARBA" id="ARBA00023180"/>
    </source>
</evidence>
<evidence type="ECO:0000313" key="17">
    <source>
        <dbReference type="Proteomes" id="UP001231189"/>
    </source>
</evidence>
<protein>
    <recommendedName>
        <fullName evidence="2">non-specific serine/threonine protein kinase</fullName>
        <ecNumber evidence="2">2.7.11.1</ecNumber>
    </recommendedName>
</protein>
<dbReference type="Gene3D" id="3.80.10.10">
    <property type="entry name" value="Ribonuclease Inhibitor"/>
    <property type="match status" value="3"/>
</dbReference>
<accession>A0AAD8X264</accession>
<evidence type="ECO:0000259" key="15">
    <source>
        <dbReference type="Pfam" id="PF08263"/>
    </source>
</evidence>
<evidence type="ECO:0000256" key="13">
    <source>
        <dbReference type="SAM" id="Phobius"/>
    </source>
</evidence>
<dbReference type="FunFam" id="3.80.10.10:FF:000363">
    <property type="entry name" value="Leucine-rich repeat family protein"/>
    <property type="match status" value="1"/>
</dbReference>
<dbReference type="GO" id="GO:0005524">
    <property type="term" value="F:ATP binding"/>
    <property type="evidence" value="ECO:0007669"/>
    <property type="project" value="UniProtKB-KW"/>
</dbReference>
<dbReference type="Pfam" id="PF00560">
    <property type="entry name" value="LRR_1"/>
    <property type="match status" value="3"/>
</dbReference>
<dbReference type="GO" id="GO:0016020">
    <property type="term" value="C:membrane"/>
    <property type="evidence" value="ECO:0007669"/>
    <property type="project" value="UniProtKB-SubCell"/>
</dbReference>
<feature type="transmembrane region" description="Helical" evidence="13">
    <location>
        <begin position="535"/>
        <end position="559"/>
    </location>
</feature>
<keyword evidence="17" id="KW-1185">Reference proteome</keyword>
<sequence length="646" mass="70961">MAAKGRLFLLLLVLCLLAGSRIAAAATNPQDAAALKSLKKKWSNLPRSWTKKSSNDPCDQWDGVICNGNSRITSLNLFGMNLKGTLSDDIGSLTELRVLDVSSNKDLGGPLTPAIGKLIQLTHLVLIGCSFSGTVPNELGNLAQLEFFALNSNQFTGSIPPSLGKLSKVTWLDLANNSLTGRLPNSRDDGAGLDQLLNAEHFHLNQNLLEGPIPENMFNSNMSLKHILLDRNRFSGNIPASIGVIPTLEVLRLNDNNFTGQVPAMQMLTKLHVLMLSNNKLRGPMPNLTAMNGLQNVDLSNNSFTPSGVPSWFTELKGLMTLTMQSVGISGKLPQELFSRTNLQHVILSNNQLNDTLDMGNNISKDLDLVDIRNNKIASVTVYGTLNYTNLKLEGNPLCTESLLSDTMLCTDQLTEPPSLYPTFNVQCKNPFVETIEFRSPSFGNVNKYIDELHKNLSGTLDNCTPNKLGLVPYTGEAYLKVELKACPVNQKRFNYSQVLNCFNLTLQTYKPPEIFGPYYVDAHPYPFHDKVSRAILIGVVTGSVLLVVGLTLIGIYAVRQRKRARKLVTLSDPFASWGSTTEDIGEAPKLKSARVFTLEELKLSTNDFREINAIGAGGYGTVSKQPFRENKGSYHLRDNSISVLF</sequence>
<keyword evidence="13" id="KW-0812">Transmembrane</keyword>
<dbReference type="GO" id="GO:0004674">
    <property type="term" value="F:protein serine/threonine kinase activity"/>
    <property type="evidence" value="ECO:0007669"/>
    <property type="project" value="UniProtKB-KW"/>
</dbReference>
<keyword evidence="3" id="KW-0723">Serine/threonine-protein kinase</keyword>
<dbReference type="EMBL" id="JAUUTY010000001">
    <property type="protein sequence ID" value="KAK1694023.1"/>
    <property type="molecule type" value="Genomic_DNA"/>
</dbReference>
<dbReference type="SUPFAM" id="SSF52058">
    <property type="entry name" value="L domain-like"/>
    <property type="match status" value="2"/>
</dbReference>
<dbReference type="PANTHER" id="PTHR45974">
    <property type="entry name" value="RECEPTOR-LIKE PROTEIN 55"/>
    <property type="match status" value="1"/>
</dbReference>
<evidence type="ECO:0000256" key="4">
    <source>
        <dbReference type="ARBA" id="ARBA00022614"/>
    </source>
</evidence>
<keyword evidence="9" id="KW-0418">Kinase</keyword>
<keyword evidence="6 14" id="KW-0732">Signal</keyword>
<dbReference type="InterPro" id="IPR001611">
    <property type="entry name" value="Leu-rich_rpt"/>
</dbReference>
<evidence type="ECO:0000256" key="1">
    <source>
        <dbReference type="ARBA" id="ARBA00004370"/>
    </source>
</evidence>
<dbReference type="Pfam" id="PF08263">
    <property type="entry name" value="LRRNT_2"/>
    <property type="match status" value="1"/>
</dbReference>
<evidence type="ECO:0000256" key="6">
    <source>
        <dbReference type="ARBA" id="ARBA00022729"/>
    </source>
</evidence>
<dbReference type="AlphaFoldDB" id="A0AAD8X264"/>
<feature type="signal peptide" evidence="14">
    <location>
        <begin position="1"/>
        <end position="25"/>
    </location>
</feature>
<gene>
    <name evidence="16" type="ORF">QYE76_010720</name>
</gene>
<proteinExistence type="predicted"/>
<dbReference type="FunFam" id="3.80.10.10:FF:000542">
    <property type="entry name" value="Leucine-rich repeat protein kinase family protein"/>
    <property type="match status" value="1"/>
</dbReference>
<keyword evidence="8" id="KW-0547">Nucleotide-binding</keyword>
<dbReference type="Proteomes" id="UP001231189">
    <property type="component" value="Unassembled WGS sequence"/>
</dbReference>
<evidence type="ECO:0000256" key="14">
    <source>
        <dbReference type="SAM" id="SignalP"/>
    </source>
</evidence>
<evidence type="ECO:0000256" key="9">
    <source>
        <dbReference type="ARBA" id="ARBA00022777"/>
    </source>
</evidence>
<keyword evidence="5" id="KW-0808">Transferase</keyword>
<evidence type="ECO:0000256" key="10">
    <source>
        <dbReference type="ARBA" id="ARBA00022840"/>
    </source>
</evidence>
<evidence type="ECO:0000313" key="16">
    <source>
        <dbReference type="EMBL" id="KAK1694023.1"/>
    </source>
</evidence>
<feature type="domain" description="Leucine-rich repeat-containing N-terminal plant-type" evidence="15">
    <location>
        <begin position="29"/>
        <end position="67"/>
    </location>
</feature>
<evidence type="ECO:0000256" key="7">
    <source>
        <dbReference type="ARBA" id="ARBA00022737"/>
    </source>
</evidence>
<comment type="subcellular location">
    <subcellularLocation>
        <location evidence="1">Membrane</location>
    </subcellularLocation>
</comment>
<feature type="chain" id="PRO_5042069815" description="non-specific serine/threonine protein kinase" evidence="14">
    <location>
        <begin position="26"/>
        <end position="646"/>
    </location>
</feature>
<keyword evidence="13" id="KW-1133">Transmembrane helix</keyword>
<keyword evidence="12" id="KW-0325">Glycoprotein</keyword>
<evidence type="ECO:0000256" key="5">
    <source>
        <dbReference type="ARBA" id="ARBA00022679"/>
    </source>
</evidence>